<feature type="binding site" evidence="12">
    <location>
        <position position="446"/>
    </location>
    <ligand>
        <name>Ca(2+)</name>
        <dbReference type="ChEBI" id="CHEBI:29108"/>
    </ligand>
</feature>
<dbReference type="PANTHER" id="PTHR43694">
    <property type="entry name" value="RIBONUCLEASE J"/>
    <property type="match status" value="1"/>
</dbReference>
<feature type="binding site" evidence="12">
    <location>
        <position position="393"/>
    </location>
    <ligand>
        <name>Zn(2+)</name>
        <dbReference type="ChEBI" id="CHEBI:29105"/>
        <label>1</label>
        <note>catalytic</note>
    </ligand>
</feature>
<dbReference type="PIRSF" id="PIRSF004803">
    <property type="entry name" value="RnjA"/>
    <property type="match status" value="1"/>
</dbReference>
<keyword evidence="2 9" id="KW-0540">Nuclease</keyword>
<dbReference type="InterPro" id="IPR030854">
    <property type="entry name" value="RNase_J_bac"/>
</dbReference>
<feature type="active site" description="Proton acceptor" evidence="10">
    <location>
        <position position="371"/>
    </location>
</feature>
<evidence type="ECO:0000256" key="7">
    <source>
        <dbReference type="ARBA" id="ARBA00022839"/>
    </source>
</evidence>
<dbReference type="GO" id="GO:0004534">
    <property type="term" value="F:5'-3' RNA exonuclease activity"/>
    <property type="evidence" value="ECO:0007669"/>
    <property type="project" value="UniProtKB-UniRule"/>
</dbReference>
<dbReference type="SMART" id="SM00849">
    <property type="entry name" value="Lactamase_B"/>
    <property type="match status" value="1"/>
</dbReference>
<dbReference type="EMBL" id="CADCVR010000052">
    <property type="protein sequence ID" value="CAA9493909.1"/>
    <property type="molecule type" value="Genomic_DNA"/>
</dbReference>
<dbReference type="Pfam" id="PF17770">
    <property type="entry name" value="RNase_J_C"/>
    <property type="match status" value="1"/>
</dbReference>
<dbReference type="AlphaFoldDB" id="A0A6J4SAC4"/>
<keyword evidence="4 9" id="KW-0255">Endonuclease</keyword>
<keyword evidence="5 9" id="KW-0378">Hydrolase</keyword>
<keyword evidence="3 12" id="KW-0479">Metal-binding</keyword>
<dbReference type="GO" id="GO:0003723">
    <property type="term" value="F:RNA binding"/>
    <property type="evidence" value="ECO:0007669"/>
    <property type="project" value="UniProtKB-UniRule"/>
</dbReference>
<protein>
    <recommendedName>
        <fullName evidence="9">Ribonuclease J</fullName>
        <shortName evidence="9">RNase J</shortName>
        <ecNumber evidence="9">3.1.-.-</ecNumber>
    </recommendedName>
</protein>
<accession>A0A6J4SAC4</accession>
<feature type="binding site" evidence="9 11">
    <location>
        <begin position="367"/>
        <end position="371"/>
    </location>
    <ligand>
        <name>substrate</name>
    </ligand>
</feature>
<evidence type="ECO:0000256" key="2">
    <source>
        <dbReference type="ARBA" id="ARBA00022722"/>
    </source>
</evidence>
<comment type="cofactor">
    <cofactor evidence="12">
        <name>Zn(2+)</name>
        <dbReference type="ChEBI" id="CHEBI:29105"/>
    </cofactor>
    <text evidence="12">Binds 2 Zn(2+) ions per subunit. It is not clear if Zn(2+) or Mg(2+) is physiologically important.</text>
</comment>
<feature type="binding site" evidence="12">
    <location>
        <position position="166"/>
    </location>
    <ligand>
        <name>Zn(2+)</name>
        <dbReference type="ChEBI" id="CHEBI:29105"/>
        <label>1</label>
        <note>catalytic</note>
    </ligand>
</feature>
<dbReference type="HAMAP" id="MF_01491">
    <property type="entry name" value="RNase_J_bact"/>
    <property type="match status" value="1"/>
</dbReference>
<gene>
    <name evidence="9" type="primary">rnj</name>
    <name evidence="14" type="ORF">AVDCRST_MAG53-1685</name>
</gene>
<feature type="binding site" evidence="12">
    <location>
        <position position="49"/>
    </location>
    <ligand>
        <name>Ca(2+)</name>
        <dbReference type="ChEBI" id="CHEBI:29108"/>
    </ligand>
</feature>
<keyword evidence="7 9" id="KW-0269">Exonuclease</keyword>
<proteinExistence type="inferred from homology"/>
<dbReference type="GO" id="GO:0008270">
    <property type="term" value="F:zinc ion binding"/>
    <property type="evidence" value="ECO:0007669"/>
    <property type="project" value="InterPro"/>
</dbReference>
<feature type="binding site" evidence="12">
    <location>
        <position position="76"/>
    </location>
    <ligand>
        <name>Zn(2+)</name>
        <dbReference type="ChEBI" id="CHEBI:29105"/>
        <label>1</label>
        <note>catalytic</note>
    </ligand>
</feature>
<evidence type="ECO:0000256" key="1">
    <source>
        <dbReference type="ARBA" id="ARBA00022490"/>
    </source>
</evidence>
<dbReference type="Pfam" id="PF00753">
    <property type="entry name" value="Lactamase_B"/>
    <property type="match status" value="1"/>
</dbReference>
<name>A0A6J4SAC4_9ACTN</name>
<feature type="binding site" evidence="12">
    <location>
        <position position="74"/>
    </location>
    <ligand>
        <name>Zn(2+)</name>
        <dbReference type="ChEBI" id="CHEBI:29105"/>
        <label>1</label>
        <note>catalytic</note>
    </ligand>
</feature>
<dbReference type="CDD" id="cd07714">
    <property type="entry name" value="RNaseJ_MBL-fold"/>
    <property type="match status" value="1"/>
</dbReference>
<comment type="subunit">
    <text evidence="9">Homodimer, may be a subunit of the RNA degradosome.</text>
</comment>
<dbReference type="InterPro" id="IPR011108">
    <property type="entry name" value="RMMBL"/>
</dbReference>
<feature type="domain" description="Metallo-beta-lactamase" evidence="13">
    <location>
        <begin position="21"/>
        <end position="218"/>
    </location>
</feature>
<evidence type="ECO:0000259" key="13">
    <source>
        <dbReference type="SMART" id="SM00849"/>
    </source>
</evidence>
<keyword evidence="12" id="KW-0106">Calcium</keyword>
<comment type="cofactor">
    <cofactor evidence="12">
        <name>Ca(2+)</name>
        <dbReference type="ChEBI" id="CHEBI:29108"/>
    </cofactor>
    <text evidence="12">Binds 1 Ca(2+) cation per subunit. Seen in 1 crystal structure, it is not clear if it is physiologically important.</text>
</comment>
<reference evidence="14" key="1">
    <citation type="submission" date="2020-02" db="EMBL/GenBank/DDBJ databases">
        <authorList>
            <person name="Meier V. D."/>
        </authorList>
    </citation>
    <scope>NUCLEOTIDE SEQUENCE</scope>
    <source>
        <strain evidence="14">AVDCRST_MAG53</strain>
    </source>
</reference>
<dbReference type="GO" id="GO:0006364">
    <property type="term" value="P:rRNA processing"/>
    <property type="evidence" value="ECO:0007669"/>
    <property type="project" value="UniProtKB-UniRule"/>
</dbReference>
<evidence type="ECO:0000256" key="12">
    <source>
        <dbReference type="PIRSR" id="PIRSR004803-3"/>
    </source>
</evidence>
<dbReference type="InterPro" id="IPR004613">
    <property type="entry name" value="RNase_J"/>
</dbReference>
<sequence>MSAPAKERLRVLPLGGLGEIGKNMTVVEYEDRLILVDVGLRFPTAEMVGIDLVLPDFSYLRSRVDDIEAIVVTHGHEDHLGALPWILKDLGVQDIPVYGGPLTMAMARSKLDEHRLKEVECIDVKEGEIIEIGPFDLELIHMTHSIPDCSAVALTTPLGTVLITGDYKFDQTPVDGRPADVQRLAELGRDGMLLLCGDSTNVDRPGWSPSESGVGPHLQEQFARVEGRIVVTCFASNIHRVQQVIDAAKVTGRKVVLVGRSMRKNTNIGRSLGHVRYPDGIIVQPREMGSFPDNKIVIISTGSQGEPLSALRRMAHRDHRQVELKKGDTIMFSATPIPGNERAVNETIDRLYHIGCHVITTRDAPIHASGHGYAEEVKLMLNLTRPKYVMPFHGDHKRIHLHGRLAEAVGVPSQNVFKGENGLPLDIDAKGAMFGSKEQAGVIYVDGVDLGDEADAALRDRRMLSADGIFVVVATISEQDGTSVADPEVIFRGVPYSEDAERLLGDLRSAVDASLASAAKKQIREVDLVQKALHDDLAKFVYDRLKRRPMVLPVVVEV</sequence>
<dbReference type="NCBIfam" id="TIGR00649">
    <property type="entry name" value="MG423"/>
    <property type="match status" value="1"/>
</dbReference>
<dbReference type="SUPFAM" id="SSF56281">
    <property type="entry name" value="Metallo-hydrolase/oxidoreductase"/>
    <property type="match status" value="1"/>
</dbReference>
<dbReference type="EC" id="3.1.-.-" evidence="9"/>
<dbReference type="Gene3D" id="3.60.15.10">
    <property type="entry name" value="Ribonuclease Z/Hydroxyacylglutathione hydrolase-like"/>
    <property type="match status" value="1"/>
</dbReference>
<evidence type="ECO:0000313" key="14">
    <source>
        <dbReference type="EMBL" id="CAA9493909.1"/>
    </source>
</evidence>
<evidence type="ECO:0000256" key="5">
    <source>
        <dbReference type="ARBA" id="ARBA00022801"/>
    </source>
</evidence>
<comment type="similarity">
    <text evidence="9">Belongs to the metallo-beta-lactamase superfamily. RNA-metabolizing metallo-beta-lactamase-like family. Bacterial RNase J subfamily.</text>
</comment>
<keyword evidence="9" id="KW-0698">rRNA processing</keyword>
<dbReference type="InterPro" id="IPR001279">
    <property type="entry name" value="Metallo-B-lactamas"/>
</dbReference>
<feature type="binding site" evidence="12">
    <location>
        <position position="78"/>
    </location>
    <ligand>
        <name>Zn(2+)</name>
        <dbReference type="ChEBI" id="CHEBI:29105"/>
        <label>2</label>
        <note>catalytic</note>
    </ligand>
</feature>
<evidence type="ECO:0000256" key="6">
    <source>
        <dbReference type="ARBA" id="ARBA00022833"/>
    </source>
</evidence>
<dbReference type="GO" id="GO:0005737">
    <property type="term" value="C:cytoplasm"/>
    <property type="evidence" value="ECO:0007669"/>
    <property type="project" value="UniProtKB-SubCell"/>
</dbReference>
<evidence type="ECO:0000256" key="4">
    <source>
        <dbReference type="ARBA" id="ARBA00022759"/>
    </source>
</evidence>
<dbReference type="InterPro" id="IPR001587">
    <property type="entry name" value="RNase_J_CS"/>
</dbReference>
<organism evidence="14">
    <name type="scientific">uncultured Solirubrobacteraceae bacterium</name>
    <dbReference type="NCBI Taxonomy" id="1162706"/>
    <lineage>
        <taxon>Bacteria</taxon>
        <taxon>Bacillati</taxon>
        <taxon>Actinomycetota</taxon>
        <taxon>Thermoleophilia</taxon>
        <taxon>Solirubrobacterales</taxon>
        <taxon>Solirubrobacteraceae</taxon>
        <taxon>environmental samples</taxon>
    </lineage>
</organism>
<dbReference type="InterPro" id="IPR036866">
    <property type="entry name" value="RibonucZ/Hydroxyglut_hydro"/>
</dbReference>
<keyword evidence="6 12" id="KW-0862">Zinc</keyword>
<comment type="subcellular location">
    <subcellularLocation>
        <location evidence="9">Cytoplasm</location>
    </subcellularLocation>
</comment>
<dbReference type="Gene3D" id="3.10.20.580">
    <property type="match status" value="1"/>
</dbReference>
<feature type="binding site" evidence="12">
    <location>
        <position position="51"/>
    </location>
    <ligand>
        <name>Ca(2+)</name>
        <dbReference type="ChEBI" id="CHEBI:29108"/>
    </ligand>
</feature>
<feature type="binding site" evidence="12">
    <location>
        <position position="79"/>
    </location>
    <ligand>
        <name>Zn(2+)</name>
        <dbReference type="ChEBI" id="CHEBI:29105"/>
        <label>2</label>
        <note>catalytic</note>
    </ligand>
</feature>
<evidence type="ECO:0000256" key="8">
    <source>
        <dbReference type="ARBA" id="ARBA00022884"/>
    </source>
</evidence>
<dbReference type="Gene3D" id="3.40.50.10710">
    <property type="entry name" value="Metallo-hydrolase/oxidoreductase"/>
    <property type="match status" value="1"/>
</dbReference>
<feature type="active site" description="Proton donor" evidence="10">
    <location>
        <position position="198"/>
    </location>
</feature>
<dbReference type="PANTHER" id="PTHR43694:SF1">
    <property type="entry name" value="RIBONUCLEASE J"/>
    <property type="match status" value="1"/>
</dbReference>
<dbReference type="InterPro" id="IPR041636">
    <property type="entry name" value="RNase_J_C"/>
</dbReference>
<evidence type="ECO:0000256" key="3">
    <source>
        <dbReference type="ARBA" id="ARBA00022723"/>
    </source>
</evidence>
<evidence type="ECO:0000256" key="9">
    <source>
        <dbReference type="HAMAP-Rule" id="MF_01491"/>
    </source>
</evidence>
<dbReference type="Pfam" id="PF07521">
    <property type="entry name" value="RMMBL"/>
    <property type="match status" value="1"/>
</dbReference>
<feature type="binding site" evidence="12">
    <location>
        <position position="144"/>
    </location>
    <ligand>
        <name>Zn(2+)</name>
        <dbReference type="ChEBI" id="CHEBI:29105"/>
        <label>1</label>
        <note>catalytic</note>
    </ligand>
</feature>
<dbReference type="InterPro" id="IPR042173">
    <property type="entry name" value="RNase_J_2"/>
</dbReference>
<comment type="function">
    <text evidence="9">An RNase that has 5'-3' exonuclease and possibly endonuclease activity. Involved in maturation of rRNA and in some organisms also mRNA maturation and/or decay.</text>
</comment>
<evidence type="ECO:0000256" key="10">
    <source>
        <dbReference type="PIRSR" id="PIRSR004803-1"/>
    </source>
</evidence>
<dbReference type="GO" id="GO:0004521">
    <property type="term" value="F:RNA endonuclease activity"/>
    <property type="evidence" value="ECO:0007669"/>
    <property type="project" value="UniProtKB-UniRule"/>
</dbReference>
<evidence type="ECO:0000256" key="11">
    <source>
        <dbReference type="PIRSR" id="PIRSR004803-2"/>
    </source>
</evidence>
<dbReference type="InterPro" id="IPR055132">
    <property type="entry name" value="RNase_J_b_CASP"/>
</dbReference>
<keyword evidence="1 9" id="KW-0963">Cytoplasm</keyword>
<dbReference type="PROSITE" id="PS01292">
    <property type="entry name" value="UPF0036"/>
    <property type="match status" value="1"/>
</dbReference>
<feature type="binding site" evidence="11">
    <location>
        <begin position="235"/>
        <end position="237"/>
    </location>
    <ligand>
        <name>substrate</name>
    </ligand>
</feature>
<dbReference type="Pfam" id="PF22505">
    <property type="entry name" value="RNase_J_b_CASP"/>
    <property type="match status" value="1"/>
</dbReference>
<keyword evidence="8 9" id="KW-0694">RNA-binding</keyword>